<dbReference type="Proteomes" id="UP000249499">
    <property type="component" value="Chromosome"/>
</dbReference>
<dbReference type="CDD" id="cd04301">
    <property type="entry name" value="NAT_SF"/>
    <property type="match status" value="1"/>
</dbReference>
<dbReference type="InterPro" id="IPR016181">
    <property type="entry name" value="Acyl_CoA_acyltransferase"/>
</dbReference>
<dbReference type="KEGG" id="rtu:PR017_09080"/>
<accession>A0AAF1KC60</accession>
<reference evidence="3" key="2">
    <citation type="journal article" date="2023" name="MicrobiologyOpen">
        <title>Genomics of the tumorigenes clade of the family Rhizobiaceae and description of Rhizobium rhododendri sp. nov.</title>
        <authorList>
            <person name="Kuzmanovic N."/>
            <person name="diCenzo G.C."/>
            <person name="Bunk B."/>
            <person name="Sproeer C."/>
            <person name="Fruehling A."/>
            <person name="Neumann-Schaal M."/>
            <person name="Overmann J."/>
            <person name="Smalla K."/>
        </authorList>
    </citation>
    <scope>NUCLEOTIDE SEQUENCE [LARGE SCALE GENOMIC DNA]</scope>
    <source>
        <strain evidence="3">1078</strain>
    </source>
</reference>
<evidence type="ECO:0000313" key="2">
    <source>
        <dbReference type="EMBL" id="WFR97246.1"/>
    </source>
</evidence>
<name>A0AAF1KC60_9HYPH</name>
<proteinExistence type="predicted"/>
<dbReference type="Gene3D" id="3.40.630.30">
    <property type="match status" value="1"/>
</dbReference>
<dbReference type="AlphaFoldDB" id="A0AAF1KC60"/>
<dbReference type="Pfam" id="PF13508">
    <property type="entry name" value="Acetyltransf_7"/>
    <property type="match status" value="1"/>
</dbReference>
<dbReference type="GO" id="GO:0016747">
    <property type="term" value="F:acyltransferase activity, transferring groups other than amino-acyl groups"/>
    <property type="evidence" value="ECO:0007669"/>
    <property type="project" value="InterPro"/>
</dbReference>
<evidence type="ECO:0000313" key="3">
    <source>
        <dbReference type="Proteomes" id="UP000249499"/>
    </source>
</evidence>
<keyword evidence="3" id="KW-1185">Reference proteome</keyword>
<feature type="domain" description="N-acetyltransferase" evidence="1">
    <location>
        <begin position="1"/>
        <end position="146"/>
    </location>
</feature>
<gene>
    <name evidence="2" type="ORF">PR017_09080</name>
</gene>
<dbReference type="EMBL" id="CP117255">
    <property type="protein sequence ID" value="WFR97246.1"/>
    <property type="molecule type" value="Genomic_DNA"/>
</dbReference>
<organism evidence="2 3">
    <name type="scientific">Rhizobium tumorigenes</name>
    <dbReference type="NCBI Taxonomy" id="2041385"/>
    <lineage>
        <taxon>Bacteria</taxon>
        <taxon>Pseudomonadati</taxon>
        <taxon>Pseudomonadota</taxon>
        <taxon>Alphaproteobacteria</taxon>
        <taxon>Hyphomicrobiales</taxon>
        <taxon>Rhizobiaceae</taxon>
        <taxon>Rhizobium/Agrobacterium group</taxon>
        <taxon>Rhizobium</taxon>
    </lineage>
</organism>
<evidence type="ECO:0000259" key="1">
    <source>
        <dbReference type="PROSITE" id="PS51186"/>
    </source>
</evidence>
<reference evidence="2 3" key="1">
    <citation type="journal article" date="2018" name="Sci. Rep.">
        <title>Rhizobium tumorigenes sp. nov., a novel plant tumorigenic bacterium isolated from cane gall tumors on thornless blackberry.</title>
        <authorList>
            <person name="Kuzmanovi N."/>
            <person name="Smalla K."/>
            <person name="Gronow S."/>
            <person name="PuBawska J."/>
        </authorList>
    </citation>
    <scope>NUCLEOTIDE SEQUENCE [LARGE SCALE GENOMIC DNA]</scope>
    <source>
        <strain evidence="2 3">1078</strain>
    </source>
</reference>
<protein>
    <submittedName>
        <fullName evidence="2">N-acetyltransferase</fullName>
    </submittedName>
</protein>
<dbReference type="RefSeq" id="WP_111223022.1">
    <property type="nucleotide sequence ID" value="NZ_CP117255.1"/>
</dbReference>
<dbReference type="InterPro" id="IPR000182">
    <property type="entry name" value="GNAT_dom"/>
</dbReference>
<dbReference type="SUPFAM" id="SSF55729">
    <property type="entry name" value="Acyl-CoA N-acyltransferases (Nat)"/>
    <property type="match status" value="1"/>
</dbReference>
<dbReference type="PROSITE" id="PS51186">
    <property type="entry name" value="GNAT"/>
    <property type="match status" value="1"/>
</dbReference>
<sequence length="165" mass="17612">MIIRPENTSDIQPIRVLVTNAFNGAPHSDGTEGAIVDGLRAGGALTVSLVAEKYGEIVGHVVLSPVEIDGKVVDWYGLGPVAVRPDKQRQGIGARLIEAGLDQIKARGAAGCVVLGDPGYYARFGFKAGPTLRFPGVPAEYFQRLDFGDDTRQGVVVYHRAFYGT</sequence>